<keyword evidence="2" id="KW-1185">Reference proteome</keyword>
<dbReference type="VEuPathDB" id="FungiDB:VP01_1680g5"/>
<organism evidence="1 2">
    <name type="scientific">Puccinia sorghi</name>
    <dbReference type="NCBI Taxonomy" id="27349"/>
    <lineage>
        <taxon>Eukaryota</taxon>
        <taxon>Fungi</taxon>
        <taxon>Dikarya</taxon>
        <taxon>Basidiomycota</taxon>
        <taxon>Pucciniomycotina</taxon>
        <taxon>Pucciniomycetes</taxon>
        <taxon>Pucciniales</taxon>
        <taxon>Pucciniaceae</taxon>
        <taxon>Puccinia</taxon>
    </lineage>
</organism>
<comment type="caution">
    <text evidence="1">The sequence shown here is derived from an EMBL/GenBank/DDBJ whole genome shotgun (WGS) entry which is preliminary data.</text>
</comment>
<protein>
    <submittedName>
        <fullName evidence="1">Uncharacterized protein</fullName>
    </submittedName>
</protein>
<name>A0A0L6VFX5_9BASI</name>
<dbReference type="OrthoDB" id="128308at2759"/>
<sequence>MKSCLLNKLKFKFKLGEAEYNYFEINKKSKKKEKESYMTNKISSSSLTNNQANSVLLTPPATAAVANTPISTDTTSDFIFEEGIQNGMRVPEELPKENKNPSQVESLILIFAFLDDLCVFCDQPFPKNPSDKLIRLGEYLKKKRNIRHRYEAGNPQALHFPFSETAEYCSRHRAEMELIPMGLEKGWPSQIDFDNLHPCICSSRSPLGSTQKYIPSDFRDIAAKNWEILARIVSRYFMYNRLGSSSSLLTFDFSYGLADPFTPNYFVHKVFPDITCHLVIIDWSWCIGIDCSRLFHAYNQLIYQENTSG</sequence>
<reference evidence="1 2" key="1">
    <citation type="submission" date="2015-08" db="EMBL/GenBank/DDBJ databases">
        <title>Next Generation Sequencing and Analysis of the Genome of Puccinia sorghi L Schw, the Causal Agent of Maize Common Rust.</title>
        <authorList>
            <person name="Rochi L."/>
            <person name="Burguener G."/>
            <person name="Darino M."/>
            <person name="Turjanski A."/>
            <person name="Kreff E."/>
            <person name="Dieguez M.J."/>
            <person name="Sacco F."/>
        </authorList>
    </citation>
    <scope>NUCLEOTIDE SEQUENCE [LARGE SCALE GENOMIC DNA]</scope>
    <source>
        <strain evidence="1 2">RO10H11247</strain>
    </source>
</reference>
<dbReference type="EMBL" id="LAVV01006482">
    <property type="protein sequence ID" value="KNZ59686.1"/>
    <property type="molecule type" value="Genomic_DNA"/>
</dbReference>
<dbReference type="Proteomes" id="UP000037035">
    <property type="component" value="Unassembled WGS sequence"/>
</dbReference>
<accession>A0A0L6VFX5</accession>
<gene>
    <name evidence="1" type="ORF">VP01_1680g5</name>
</gene>
<evidence type="ECO:0000313" key="1">
    <source>
        <dbReference type="EMBL" id="KNZ59686.1"/>
    </source>
</evidence>
<proteinExistence type="predicted"/>
<dbReference type="AlphaFoldDB" id="A0A0L6VFX5"/>
<evidence type="ECO:0000313" key="2">
    <source>
        <dbReference type="Proteomes" id="UP000037035"/>
    </source>
</evidence>